<proteinExistence type="predicted"/>
<evidence type="ECO:0000313" key="3">
    <source>
        <dbReference type="Proteomes" id="UP000676079"/>
    </source>
</evidence>
<name>A0ABX8BKH8_9ACTN</name>
<protein>
    <recommendedName>
        <fullName evidence="4">Secreted protein</fullName>
    </recommendedName>
</protein>
<keyword evidence="1" id="KW-0472">Membrane</keyword>
<keyword evidence="1" id="KW-0812">Transmembrane</keyword>
<keyword evidence="3" id="KW-1185">Reference proteome</keyword>
<accession>A0ABX8BKH8</accession>
<evidence type="ECO:0000313" key="2">
    <source>
        <dbReference type="EMBL" id="QUX22569.1"/>
    </source>
</evidence>
<organism evidence="2 3">
    <name type="scientific">Nocardiopsis changdeensis</name>
    <dbReference type="NCBI Taxonomy" id="2831969"/>
    <lineage>
        <taxon>Bacteria</taxon>
        <taxon>Bacillati</taxon>
        <taxon>Actinomycetota</taxon>
        <taxon>Actinomycetes</taxon>
        <taxon>Streptosporangiales</taxon>
        <taxon>Nocardiopsidaceae</taxon>
        <taxon>Nocardiopsis</taxon>
    </lineage>
</organism>
<reference evidence="2 3" key="1">
    <citation type="submission" date="2021-05" db="EMBL/GenBank/DDBJ databases">
        <title>Direct Submission.</title>
        <authorList>
            <person name="Li K."/>
            <person name="Gao J."/>
        </authorList>
    </citation>
    <scope>NUCLEOTIDE SEQUENCE [LARGE SCALE GENOMIC DNA]</scope>
    <source>
        <strain evidence="2 3">Mg02</strain>
    </source>
</reference>
<evidence type="ECO:0000256" key="1">
    <source>
        <dbReference type="SAM" id="Phobius"/>
    </source>
</evidence>
<dbReference type="EMBL" id="CP074133">
    <property type="protein sequence ID" value="QUX22569.1"/>
    <property type="molecule type" value="Genomic_DNA"/>
</dbReference>
<keyword evidence="1" id="KW-1133">Transmembrane helix</keyword>
<dbReference type="RefSeq" id="WP_220563784.1">
    <property type="nucleotide sequence ID" value="NZ_CP074133.1"/>
</dbReference>
<evidence type="ECO:0008006" key="4">
    <source>
        <dbReference type="Google" id="ProtNLM"/>
    </source>
</evidence>
<sequence>METTPLVILVLVVIVAALGAGIALRSAILPARRTARLRRRFGAEYDHALHLHGNTADAERDLSERLSRRSSLRPRAIPDELRDDHARSWVAVQQGFVDDPERSVRDARAVIAAIALDLGHPPGEEFERLLGTLSVDHPAEVAEVHRVRGDGTEGTEHLRELLVAHRRLVEALLGGTGVRGSEAQR</sequence>
<gene>
    <name evidence="2" type="ORF">KGD84_30445</name>
</gene>
<dbReference type="Proteomes" id="UP000676079">
    <property type="component" value="Chromosome"/>
</dbReference>
<feature type="transmembrane region" description="Helical" evidence="1">
    <location>
        <begin position="6"/>
        <end position="31"/>
    </location>
</feature>